<keyword evidence="4" id="KW-1185">Reference proteome</keyword>
<dbReference type="Proteomes" id="UP000502823">
    <property type="component" value="Unassembled WGS sequence"/>
</dbReference>
<accession>A0A6L2PEQ2</accession>
<reference evidence="4" key="2">
    <citation type="submission" date="2020-01" db="EMBL/GenBank/DDBJ databases">
        <title>Draft genome sequence of the Termite Coptotermes fromosanus.</title>
        <authorList>
            <person name="Itakura S."/>
            <person name="Yosikawa Y."/>
            <person name="Umezawa K."/>
        </authorList>
    </citation>
    <scope>NUCLEOTIDE SEQUENCE [LARGE SCALE GENOMIC DNA]</scope>
</reference>
<evidence type="ECO:0000256" key="1">
    <source>
        <dbReference type="SAM" id="MobiDB-lite"/>
    </source>
</evidence>
<dbReference type="EMBL" id="BLKM01008529">
    <property type="protein sequence ID" value="GFG34017.1"/>
    <property type="molecule type" value="Genomic_DNA"/>
</dbReference>
<dbReference type="AlphaFoldDB" id="A0A6L2PEQ2"/>
<dbReference type="InParanoid" id="A0A6L2PEQ2"/>
<proteinExistence type="predicted"/>
<reference evidence="2" key="1">
    <citation type="journal article" date="2020" name="J. Asia-Pac. Entomol.">
        <title>Draft genome sequence of the termite, Coptotermes formosanus: Genetic insights into the pyruvate dehydrogenase complex of the termite.</title>
        <authorList>
            <person name="Itakura S."/>
            <person name="Yosikawa Y."/>
            <person name="Togami Y."/>
            <person name="Umezawa K."/>
        </authorList>
    </citation>
    <scope>NUCLEOTIDE SEQUENCE</scope>
    <source>
        <tissue evidence="2">Head</tissue>
    </source>
</reference>
<name>A0A6L2PEQ2_COPFO</name>
<organism evidence="2 4">
    <name type="scientific">Coptotermes formosanus</name>
    <name type="common">Formosan subterranean termite</name>
    <dbReference type="NCBI Taxonomy" id="36987"/>
    <lineage>
        <taxon>Eukaryota</taxon>
        <taxon>Metazoa</taxon>
        <taxon>Ecdysozoa</taxon>
        <taxon>Arthropoda</taxon>
        <taxon>Hexapoda</taxon>
        <taxon>Insecta</taxon>
        <taxon>Pterygota</taxon>
        <taxon>Neoptera</taxon>
        <taxon>Polyneoptera</taxon>
        <taxon>Dictyoptera</taxon>
        <taxon>Blattodea</taxon>
        <taxon>Blattoidea</taxon>
        <taxon>Termitoidae</taxon>
        <taxon>Rhinotermitidae</taxon>
        <taxon>Coptotermes</taxon>
    </lineage>
</organism>
<comment type="caution">
    <text evidence="2">The sequence shown here is derived from an EMBL/GenBank/DDBJ whole genome shotgun (WGS) entry which is preliminary data.</text>
</comment>
<feature type="compositionally biased region" description="Polar residues" evidence="1">
    <location>
        <begin position="175"/>
        <end position="188"/>
    </location>
</feature>
<evidence type="ECO:0000313" key="3">
    <source>
        <dbReference type="EMBL" id="GFG34017.1"/>
    </source>
</evidence>
<gene>
    <name evidence="2" type="ORF">Cfor_00295</name>
    <name evidence="3" type="ORF">Cfor_00437</name>
</gene>
<feature type="region of interest" description="Disordered" evidence="1">
    <location>
        <begin position="124"/>
        <end position="188"/>
    </location>
</feature>
<dbReference type="OrthoDB" id="546820at2759"/>
<evidence type="ECO:0000313" key="4">
    <source>
        <dbReference type="Proteomes" id="UP000502823"/>
    </source>
</evidence>
<evidence type="ECO:0000313" key="2">
    <source>
        <dbReference type="EMBL" id="GFG28858.1"/>
    </source>
</evidence>
<dbReference type="EMBL" id="BLKM01009931">
    <property type="protein sequence ID" value="GFG28858.1"/>
    <property type="molecule type" value="Genomic_DNA"/>
</dbReference>
<feature type="compositionally biased region" description="Gly residues" evidence="1">
    <location>
        <begin position="155"/>
        <end position="165"/>
    </location>
</feature>
<sequence length="188" mass="20175">MEGSAQVDVLGPGVRDPVPAAADGRAFQTSLQHVRQFSRLHRGVFRQDDRRGADAWVASLDPLPRWVFETGKLAPGYDFFRCVVNIPEDVERVGEPAEGGEQMAVMTSAMRQYGAATMVGKDEMNGRINPALEPDDDMDLAEVEKTRGARQRVTGGTGPGGGGNRGNPSTGIPANENSNIPRQGQTSL</sequence>
<protein>
    <submittedName>
        <fullName evidence="2">Uncharacterized protein</fullName>
    </submittedName>
</protein>